<keyword evidence="3" id="KW-1185">Reference proteome</keyword>
<feature type="compositionally biased region" description="Basic and acidic residues" evidence="1">
    <location>
        <begin position="41"/>
        <end position="60"/>
    </location>
</feature>
<protein>
    <submittedName>
        <fullName evidence="2">Uncharacterized protein</fullName>
    </submittedName>
</protein>
<feature type="region of interest" description="Disordered" evidence="1">
    <location>
        <begin position="235"/>
        <end position="264"/>
    </location>
</feature>
<dbReference type="RefSeq" id="XP_044548220.1">
    <property type="nucleotide sequence ID" value="XM_044694837.1"/>
</dbReference>
<organism evidence="2 3">
    <name type="scientific">Naegleria lovaniensis</name>
    <name type="common">Amoeba</name>
    <dbReference type="NCBI Taxonomy" id="51637"/>
    <lineage>
        <taxon>Eukaryota</taxon>
        <taxon>Discoba</taxon>
        <taxon>Heterolobosea</taxon>
        <taxon>Tetramitia</taxon>
        <taxon>Eutetramitia</taxon>
        <taxon>Vahlkampfiidae</taxon>
        <taxon>Naegleria</taxon>
    </lineage>
</organism>
<evidence type="ECO:0000313" key="3">
    <source>
        <dbReference type="Proteomes" id="UP000816034"/>
    </source>
</evidence>
<feature type="compositionally biased region" description="Polar residues" evidence="1">
    <location>
        <begin position="76"/>
        <end position="94"/>
    </location>
</feature>
<evidence type="ECO:0000313" key="2">
    <source>
        <dbReference type="EMBL" id="KAG2382541.1"/>
    </source>
</evidence>
<name>A0AA88GNU0_NAELO</name>
<feature type="compositionally biased region" description="Acidic residues" evidence="1">
    <location>
        <begin position="1"/>
        <end position="18"/>
    </location>
</feature>
<dbReference type="Proteomes" id="UP000816034">
    <property type="component" value="Unassembled WGS sequence"/>
</dbReference>
<dbReference type="AlphaFoldDB" id="A0AA88GNU0"/>
<reference evidence="2 3" key="1">
    <citation type="journal article" date="2018" name="BMC Genomics">
        <title>The genome of Naegleria lovaniensis, the basis for a comparative approach to unravel pathogenicity factors of the human pathogenic amoeba N. fowleri.</title>
        <authorList>
            <person name="Liechti N."/>
            <person name="Schurch N."/>
            <person name="Bruggmann R."/>
            <person name="Wittwer M."/>
        </authorList>
    </citation>
    <scope>NUCLEOTIDE SEQUENCE [LARGE SCALE GENOMIC DNA]</scope>
    <source>
        <strain evidence="2 3">ATCC 30569</strain>
    </source>
</reference>
<feature type="compositionally biased region" description="Basic and acidic residues" evidence="1">
    <location>
        <begin position="239"/>
        <end position="248"/>
    </location>
</feature>
<feature type="compositionally biased region" description="Polar residues" evidence="1">
    <location>
        <begin position="28"/>
        <end position="40"/>
    </location>
</feature>
<comment type="caution">
    <text evidence="2">The sequence shown here is derived from an EMBL/GenBank/DDBJ whole genome shotgun (WGS) entry which is preliminary data.</text>
</comment>
<evidence type="ECO:0000256" key="1">
    <source>
        <dbReference type="SAM" id="MobiDB-lite"/>
    </source>
</evidence>
<feature type="compositionally biased region" description="Acidic residues" evidence="1">
    <location>
        <begin position="103"/>
        <end position="113"/>
    </location>
</feature>
<feature type="region of interest" description="Disordered" evidence="1">
    <location>
        <begin position="1"/>
        <end position="155"/>
    </location>
</feature>
<feature type="region of interest" description="Disordered" evidence="1">
    <location>
        <begin position="182"/>
        <end position="203"/>
    </location>
</feature>
<dbReference type="EMBL" id="PYSW02000023">
    <property type="protein sequence ID" value="KAG2382541.1"/>
    <property type="molecule type" value="Genomic_DNA"/>
</dbReference>
<proteinExistence type="predicted"/>
<accession>A0AA88GNU0</accession>
<feature type="compositionally biased region" description="Basic and acidic residues" evidence="1">
    <location>
        <begin position="139"/>
        <end position="151"/>
    </location>
</feature>
<gene>
    <name evidence="2" type="ORF">C9374_005121</name>
</gene>
<sequence>MSILDLDDFDDEDFEDSSVEEHSDDGSWRSNKNSEQQLSARSEEPQLSHHQREEENPHELEDLDPMMFGGIETHQDNVGNENQSFEEAQNNSSKDGPLIVDLQDFELSDEEQSFSDGQLNPLDSSHENVQNKPTQPKSLMEDKGKDSHESSLQDIEDFDEFSGDEHNEEEVTVLQASLPSSENSLIHHQPQNETTSNFPNETHNISKEHQLDDVQKQLAGRAFFNDVRNVEQICQFSDSESKPKENKDFPQSSSKQQPKEEDLLPKALNKTSKASPEAIFIPHKHEDHKVTEMEILKRKTCAPIPSIKKAEISDPFVKIKTAFESPEEELWNNNVFRKYGVESTMTETLSKKTSRQNIDLRDESLLHLVLGLFYTNGFSQACDKNRFQSSFKKRVPRATDKIDMTTNTTTSVPNPNTSKISSKSRSIRDQPSLFSQHFKDEGSLAQVLELYLLDFLEKNNRALRSNLIFILMSELATILNTISLYYYSTLSQGGSNMNIPSFSYRGPELSSTLFETFMSCFPFTKLSTNKYTLEHWISLSHINEIIYTLSRVIKSRFWNFDFRPNCDLGHLKLDVNLSVFDAHLPQPSSNSHILEIPLNELMYLHQQNAKQQEEAPTTPTTQESLEERLKNSILFERGSNGVDKNLFAKYQPALVQTCLDEVLNEIFADKFIIDTIRQRVADKIDQL</sequence>
<dbReference type="GeneID" id="68097576"/>
<feature type="compositionally biased region" description="Polar residues" evidence="1">
    <location>
        <begin position="114"/>
        <end position="137"/>
    </location>
</feature>